<gene>
    <name evidence="4" type="ORF">BEMITA_LOCUS278</name>
</gene>
<evidence type="ECO:0000259" key="3">
    <source>
        <dbReference type="PROSITE" id="PS50118"/>
    </source>
</evidence>
<evidence type="ECO:0000256" key="2">
    <source>
        <dbReference type="PROSITE-ProRule" id="PRU00267"/>
    </source>
</evidence>
<dbReference type="CDD" id="cd00084">
    <property type="entry name" value="HMG-box_SF"/>
    <property type="match status" value="1"/>
</dbReference>
<protein>
    <recommendedName>
        <fullName evidence="3">HMG box domain-containing protein</fullName>
    </recommendedName>
</protein>
<dbReference type="InterPro" id="IPR009071">
    <property type="entry name" value="HMG_box_dom"/>
</dbReference>
<feature type="domain" description="HMG box" evidence="3">
    <location>
        <begin position="54"/>
        <end position="122"/>
    </location>
</feature>
<dbReference type="InterPro" id="IPR036910">
    <property type="entry name" value="HMG_box_dom_sf"/>
</dbReference>
<dbReference type="SMART" id="SM00398">
    <property type="entry name" value="HMG"/>
    <property type="match status" value="2"/>
</dbReference>
<keyword evidence="2" id="KW-0539">Nucleus</keyword>
<dbReference type="EMBL" id="OU963862">
    <property type="protein sequence ID" value="CAH0380528.1"/>
    <property type="molecule type" value="Genomic_DNA"/>
</dbReference>
<dbReference type="GO" id="GO:0003677">
    <property type="term" value="F:DNA binding"/>
    <property type="evidence" value="ECO:0007669"/>
    <property type="project" value="UniProtKB-UniRule"/>
</dbReference>
<dbReference type="AlphaFoldDB" id="A0A9P0A045"/>
<dbReference type="Pfam" id="PF00505">
    <property type="entry name" value="HMG_box"/>
    <property type="match status" value="1"/>
</dbReference>
<evidence type="ECO:0000256" key="1">
    <source>
        <dbReference type="ARBA" id="ARBA00023125"/>
    </source>
</evidence>
<evidence type="ECO:0000313" key="4">
    <source>
        <dbReference type="EMBL" id="CAH0380528.1"/>
    </source>
</evidence>
<dbReference type="Proteomes" id="UP001152759">
    <property type="component" value="Chromosome 1"/>
</dbReference>
<evidence type="ECO:0000313" key="5">
    <source>
        <dbReference type="Proteomes" id="UP001152759"/>
    </source>
</evidence>
<dbReference type="KEGG" id="btab:109032194"/>
<dbReference type="PANTHER" id="PTHR48112:SF22">
    <property type="entry name" value="MITOCHONDRIAL TRANSCRIPTION FACTOR A, ISOFORM B"/>
    <property type="match status" value="1"/>
</dbReference>
<dbReference type="InterPro" id="IPR050342">
    <property type="entry name" value="HMGB"/>
</dbReference>
<keyword evidence="1 2" id="KW-0238">DNA-binding</keyword>
<dbReference type="GO" id="GO:0006357">
    <property type="term" value="P:regulation of transcription by RNA polymerase II"/>
    <property type="evidence" value="ECO:0007669"/>
    <property type="project" value="TreeGrafter"/>
</dbReference>
<dbReference type="PANTHER" id="PTHR48112">
    <property type="entry name" value="HIGH MOBILITY GROUP PROTEIN DSP1"/>
    <property type="match status" value="1"/>
</dbReference>
<reference evidence="4" key="1">
    <citation type="submission" date="2021-12" db="EMBL/GenBank/DDBJ databases">
        <authorList>
            <person name="King R."/>
        </authorList>
    </citation>
    <scope>NUCLEOTIDE SEQUENCE</scope>
</reference>
<feature type="DNA-binding region" description="HMG box" evidence="2">
    <location>
        <begin position="54"/>
        <end position="122"/>
    </location>
</feature>
<dbReference type="SUPFAM" id="SSF47095">
    <property type="entry name" value="HMG-box"/>
    <property type="match status" value="2"/>
</dbReference>
<organism evidence="4 5">
    <name type="scientific">Bemisia tabaci</name>
    <name type="common">Sweetpotato whitefly</name>
    <name type="synonym">Aleurodes tabaci</name>
    <dbReference type="NCBI Taxonomy" id="7038"/>
    <lineage>
        <taxon>Eukaryota</taxon>
        <taxon>Metazoa</taxon>
        <taxon>Ecdysozoa</taxon>
        <taxon>Arthropoda</taxon>
        <taxon>Hexapoda</taxon>
        <taxon>Insecta</taxon>
        <taxon>Pterygota</taxon>
        <taxon>Neoptera</taxon>
        <taxon>Paraneoptera</taxon>
        <taxon>Hemiptera</taxon>
        <taxon>Sternorrhyncha</taxon>
        <taxon>Aleyrodoidea</taxon>
        <taxon>Aleyrodidae</taxon>
        <taxon>Aleyrodinae</taxon>
        <taxon>Bemisia</taxon>
    </lineage>
</organism>
<accession>A0A9P0A045</accession>
<dbReference type="PROSITE" id="PS50118">
    <property type="entry name" value="HMG_BOX_2"/>
    <property type="match status" value="1"/>
</dbReference>
<proteinExistence type="predicted"/>
<sequence length="259" mass="29625">MAGTPFKFLRLFTNLSLTKNVAITRNPPVVPAIQQLVGCLDFKPLATISIPGKPKKPKTAFIEFYVSRLPLLTKQNPGKSAKDLVKLASIQWKVCDPAEKSKLVEDAKKQYAEYLVAKESFETSISPEMKEKMISFKEKRKERRRKLAAKKLGKPVKPLTVWSSFVASKGGDRGNKSFSDFIKQVSEQWYQVDLKTKQKLSEAYQQKLAVYKVELDKWEDEMIRTGHPELIRPGRQIRSRTKLGKYIKQKSSKKDTSDE</sequence>
<keyword evidence="5" id="KW-1185">Reference proteome</keyword>
<dbReference type="GO" id="GO:0005634">
    <property type="term" value="C:nucleus"/>
    <property type="evidence" value="ECO:0007669"/>
    <property type="project" value="UniProtKB-UniRule"/>
</dbReference>
<dbReference type="Gene3D" id="1.10.30.10">
    <property type="entry name" value="High mobility group box domain"/>
    <property type="match status" value="2"/>
</dbReference>
<name>A0A9P0A045_BEMTA</name>